<dbReference type="AlphaFoldDB" id="A0A3C1KPA4"/>
<organism evidence="2 3">
    <name type="scientific">Haliea salexigens</name>
    <dbReference type="NCBI Taxonomy" id="287487"/>
    <lineage>
        <taxon>Bacteria</taxon>
        <taxon>Pseudomonadati</taxon>
        <taxon>Pseudomonadota</taxon>
        <taxon>Gammaproteobacteria</taxon>
        <taxon>Cellvibrionales</taxon>
        <taxon>Halieaceae</taxon>
        <taxon>Haliea</taxon>
    </lineage>
</organism>
<comment type="caution">
    <text evidence="2">The sequence shown here is derived from an EMBL/GenBank/DDBJ whole genome shotgun (WGS) entry which is preliminary data.</text>
</comment>
<dbReference type="InterPro" id="IPR037401">
    <property type="entry name" value="SnoaL-like"/>
</dbReference>
<sequence>MSREHAPARLAAGYAKAVDDREFAVMETLMWPEFTQQGPGFAAPSREVFIGNLEFLRQFERTFHLVGQVAGEWEGDRYRGETYCVASHFFQREGRSFCLDMGIRYQDVIEVRAEGARYLSRDLNVVWQDEREITPPSFG</sequence>
<name>A0A3C1KPA4_9GAMM</name>
<dbReference type="EMBL" id="DMND01000172">
    <property type="protein sequence ID" value="HAN28522.1"/>
    <property type="molecule type" value="Genomic_DNA"/>
</dbReference>
<dbReference type="InterPro" id="IPR032710">
    <property type="entry name" value="NTF2-like_dom_sf"/>
</dbReference>
<gene>
    <name evidence="2" type="ORF">DCP75_12525</name>
</gene>
<reference evidence="2 3" key="1">
    <citation type="journal article" date="2018" name="Nat. Biotechnol.">
        <title>A standardized bacterial taxonomy based on genome phylogeny substantially revises the tree of life.</title>
        <authorList>
            <person name="Parks D.H."/>
            <person name="Chuvochina M."/>
            <person name="Waite D.W."/>
            <person name="Rinke C."/>
            <person name="Skarshewski A."/>
            <person name="Chaumeil P.A."/>
            <person name="Hugenholtz P."/>
        </authorList>
    </citation>
    <scope>NUCLEOTIDE SEQUENCE [LARGE SCALE GENOMIC DNA]</scope>
    <source>
        <strain evidence="2">UBA9158</strain>
    </source>
</reference>
<protein>
    <recommendedName>
        <fullName evidence="1">SnoaL-like domain-containing protein</fullName>
    </recommendedName>
</protein>
<dbReference type="Proteomes" id="UP000259273">
    <property type="component" value="Unassembled WGS sequence"/>
</dbReference>
<evidence type="ECO:0000259" key="1">
    <source>
        <dbReference type="Pfam" id="PF13577"/>
    </source>
</evidence>
<dbReference type="Pfam" id="PF13577">
    <property type="entry name" value="SnoaL_4"/>
    <property type="match status" value="1"/>
</dbReference>
<evidence type="ECO:0000313" key="3">
    <source>
        <dbReference type="Proteomes" id="UP000259273"/>
    </source>
</evidence>
<accession>A0A3C1KPA4</accession>
<dbReference type="Gene3D" id="3.10.450.50">
    <property type="match status" value="1"/>
</dbReference>
<dbReference type="STRING" id="1121937.GCA_000423125_00011"/>
<feature type="domain" description="SnoaL-like" evidence="1">
    <location>
        <begin position="8"/>
        <end position="115"/>
    </location>
</feature>
<proteinExistence type="predicted"/>
<evidence type="ECO:0000313" key="2">
    <source>
        <dbReference type="EMBL" id="HAN28522.1"/>
    </source>
</evidence>
<dbReference type="SUPFAM" id="SSF54427">
    <property type="entry name" value="NTF2-like"/>
    <property type="match status" value="1"/>
</dbReference>